<accession>A0ABP0KXE8</accession>
<dbReference type="EMBL" id="CAXAMM010013503">
    <property type="protein sequence ID" value="CAK9031555.1"/>
    <property type="molecule type" value="Genomic_DNA"/>
</dbReference>
<feature type="region of interest" description="Disordered" evidence="2">
    <location>
        <begin position="1"/>
        <end position="26"/>
    </location>
</feature>
<evidence type="ECO:0000313" key="4">
    <source>
        <dbReference type="Proteomes" id="UP001642464"/>
    </source>
</evidence>
<dbReference type="Pfam" id="PF18143">
    <property type="entry name" value="HAD_SAK_2"/>
    <property type="match status" value="1"/>
</dbReference>
<organism evidence="3 4">
    <name type="scientific">Durusdinium trenchii</name>
    <dbReference type="NCBI Taxonomy" id="1381693"/>
    <lineage>
        <taxon>Eukaryota</taxon>
        <taxon>Sar</taxon>
        <taxon>Alveolata</taxon>
        <taxon>Dinophyceae</taxon>
        <taxon>Suessiales</taxon>
        <taxon>Symbiodiniaceae</taxon>
        <taxon>Durusdinium</taxon>
    </lineage>
</organism>
<reference evidence="3 4" key="1">
    <citation type="submission" date="2024-02" db="EMBL/GenBank/DDBJ databases">
        <authorList>
            <person name="Chen Y."/>
            <person name="Shah S."/>
            <person name="Dougan E. K."/>
            <person name="Thang M."/>
            <person name="Chan C."/>
        </authorList>
    </citation>
    <scope>NUCLEOTIDE SEQUENCE [LARGE SCALE GENOMIC DNA]</scope>
</reference>
<feature type="non-terminal residue" evidence="3">
    <location>
        <position position="515"/>
    </location>
</feature>
<comment type="caution">
    <text evidence="3">The sequence shown here is derived from an EMBL/GenBank/DDBJ whole genome shotgun (WGS) entry which is preliminary data.</text>
</comment>
<keyword evidence="4" id="KW-1185">Reference proteome</keyword>
<evidence type="ECO:0000313" key="3">
    <source>
        <dbReference type="EMBL" id="CAK9031555.1"/>
    </source>
</evidence>
<evidence type="ECO:0000256" key="2">
    <source>
        <dbReference type="SAM" id="MobiDB-lite"/>
    </source>
</evidence>
<name>A0ABP0KXE8_9DINO</name>
<comment type="similarity">
    <text evidence="1">Belongs to the peptidase C14B family.</text>
</comment>
<evidence type="ECO:0000256" key="1">
    <source>
        <dbReference type="ARBA" id="ARBA00009005"/>
    </source>
</evidence>
<feature type="region of interest" description="Disordered" evidence="2">
    <location>
        <begin position="201"/>
        <end position="221"/>
    </location>
</feature>
<gene>
    <name evidence="3" type="ORF">SCF082_LOCUS19687</name>
</gene>
<dbReference type="Gene3D" id="3.40.50.1460">
    <property type="match status" value="1"/>
</dbReference>
<dbReference type="PANTHER" id="PTHR48104">
    <property type="entry name" value="METACASPASE-4"/>
    <property type="match status" value="1"/>
</dbReference>
<dbReference type="PANTHER" id="PTHR48104:SF30">
    <property type="entry name" value="METACASPASE-1"/>
    <property type="match status" value="1"/>
</dbReference>
<dbReference type="Proteomes" id="UP001642464">
    <property type="component" value="Unassembled WGS sequence"/>
</dbReference>
<protein>
    <submittedName>
        <fullName evidence="3">Kinesin-like protein KIN12B</fullName>
    </submittedName>
</protein>
<dbReference type="InterPro" id="IPR050452">
    <property type="entry name" value="Metacaspase"/>
</dbReference>
<proteinExistence type="inferred from homology"/>
<sequence>MPCVAIGARDEEEEEQEVSPPPPPPPAMRKVLFVDVDHVLNSTPDPRAIRLEEEPCALLQQLLKRTGAHLVLTSHWRRHQAYLLEILANYGVTPPPRHVDVTPFNADSSRRDLEILQWLNTNRKEVSEWFVLDSSDLLRFPGPAARLDGHVLHVNGGLSAAAAQAAEAALGATVESPWETVKMDEELATLMHEALAMLGGSRQFRPPKRSAPGAPRGATSSEFDSLMDEAKQQNLEGNQRKSFKIGVVAALGWLVSSARPGDHLLLAFSGYGCQHPRSPGSEKCESYLVPSDFADDLPEKFFQTYEASVPSASARADTQGLGGTVTAEELRRQCEVARVAAAGGRYRLISMLEVHDFISRLPKRCCVTVVMDACYAILPGVGADSPATFRKVDRGVVEYSKLWNFISRPRFLELPPLPVQHTPPELPRSTNLLACTLHCFSGCRLKEWCAEFPIEGTVQGAFSWAFLKAMAQGHFHVGIYQFQQFMANLLLNLKTHFKHVDQQPVVQLSSDASLQ</sequence>